<dbReference type="SUPFAM" id="SSF101082">
    <property type="entry name" value="Typo IV secretion system protein TraC"/>
    <property type="match status" value="1"/>
</dbReference>
<evidence type="ECO:0000313" key="3">
    <source>
        <dbReference type="EMBL" id="MDH0965682.1"/>
    </source>
</evidence>
<feature type="coiled-coil region" evidence="1">
    <location>
        <begin position="35"/>
        <end position="92"/>
    </location>
</feature>
<dbReference type="EMBL" id="JAOCBF010000038">
    <property type="protein sequence ID" value="MDH0965682.1"/>
    <property type="molecule type" value="Genomic_DNA"/>
</dbReference>
<dbReference type="Pfam" id="PF07996">
    <property type="entry name" value="T4SS"/>
    <property type="match status" value="1"/>
</dbReference>
<dbReference type="RefSeq" id="WP_064375572.1">
    <property type="nucleotide sequence ID" value="NZ_CP091470.2"/>
</dbReference>
<name>A0AAJ1KW08_9ENTR</name>
<dbReference type="InterPro" id="IPR014158">
    <property type="entry name" value="T4SS_VirB5"/>
</dbReference>
<feature type="signal peptide" evidence="2">
    <location>
        <begin position="1"/>
        <end position="20"/>
    </location>
</feature>
<feature type="chain" id="PRO_5042547989" evidence="2">
    <location>
        <begin position="21"/>
        <end position="242"/>
    </location>
</feature>
<evidence type="ECO:0000256" key="2">
    <source>
        <dbReference type="SAM" id="SignalP"/>
    </source>
</evidence>
<reference evidence="3" key="1">
    <citation type="submission" date="2022-09" db="EMBL/GenBank/DDBJ databases">
        <title>Intensive care unit water sources are persistently colonized with multi-drug resistant bacteria and are the site of extensive horizontal gene transfer of antibiotic resistance genes.</title>
        <authorList>
            <person name="Diorio-Toth L."/>
        </authorList>
    </citation>
    <scope>NUCLEOTIDE SEQUENCE</scope>
    <source>
        <strain evidence="3">GD03918</strain>
    </source>
</reference>
<organism evidence="3 4">
    <name type="scientific">Klebsiella michiganensis</name>
    <dbReference type="NCBI Taxonomy" id="1134687"/>
    <lineage>
        <taxon>Bacteria</taxon>
        <taxon>Pseudomonadati</taxon>
        <taxon>Pseudomonadota</taxon>
        <taxon>Gammaproteobacteria</taxon>
        <taxon>Enterobacterales</taxon>
        <taxon>Enterobacteriaceae</taxon>
        <taxon>Klebsiella/Raoultella group</taxon>
        <taxon>Klebsiella</taxon>
    </lineage>
</organism>
<gene>
    <name evidence="3" type="ORF">N5C89_22880</name>
</gene>
<accession>A0AAJ1KW08</accession>
<evidence type="ECO:0000256" key="1">
    <source>
        <dbReference type="SAM" id="Coils"/>
    </source>
</evidence>
<dbReference type="Gene3D" id="1.20.58.430">
    <property type="entry name" value="Type IV secretion system, VirB5-domain"/>
    <property type="match status" value="1"/>
</dbReference>
<keyword evidence="1" id="KW-0175">Coiled coil</keyword>
<dbReference type="Proteomes" id="UP001159937">
    <property type="component" value="Unassembled WGS sequence"/>
</dbReference>
<comment type="caution">
    <text evidence="3">The sequence shown here is derived from an EMBL/GenBank/DDBJ whole genome shotgun (WGS) entry which is preliminary data.</text>
</comment>
<sequence length="242" mass="27039">MRFRDIILALSLFISNQAMSAGIPVFDAVQNTESMNQWIQKLQQWQETVTHYRSELDAYKQQLATATGVRDVQAFLREAKSLNTDIENLRQNGISLDDLLSNQSGSYSSELNSLYNKYKTFDTCNPSSASQRYLDSCKQMILNQAVAIENTSEVENKITGTLDDISDLSDRIANAQDSKESQDLANAIAAKSVQLNALTGQWEMSVKQAEQRTTLLEQQKQKAFEQQQLTAPVADLNSLQGG</sequence>
<proteinExistence type="predicted"/>
<dbReference type="InterPro" id="IPR023220">
    <property type="entry name" value="T4SS_VirB5-domain"/>
</dbReference>
<protein>
    <submittedName>
        <fullName evidence="3">Type IV secretion system protein</fullName>
    </submittedName>
</protein>
<dbReference type="AlphaFoldDB" id="A0AAJ1KW08"/>
<keyword evidence="2" id="KW-0732">Signal</keyword>
<evidence type="ECO:0000313" key="4">
    <source>
        <dbReference type="Proteomes" id="UP001159937"/>
    </source>
</evidence>